<protein>
    <submittedName>
        <fullName evidence="1">Uncharacterized protein</fullName>
    </submittedName>
</protein>
<dbReference type="AlphaFoldDB" id="A0AAD3P6H2"/>
<accession>A0AAD3P6H2</accession>
<comment type="caution">
    <text evidence="1">The sequence shown here is derived from an EMBL/GenBank/DDBJ whole genome shotgun (WGS) entry which is preliminary data.</text>
</comment>
<dbReference type="Proteomes" id="UP001279734">
    <property type="component" value="Unassembled WGS sequence"/>
</dbReference>
<gene>
    <name evidence="1" type="ORF">Nepgr_002555</name>
</gene>
<sequence>MDDWQVDKVVLVLQNGFGWLADLGRNGCPGINGQFGRIGWNEFLEWMPGLHRISCLHLFADLANLTGLLSFTEWYFVSRTGRNGGPLVWTLLSSI</sequence>
<reference evidence="1" key="1">
    <citation type="submission" date="2023-05" db="EMBL/GenBank/DDBJ databases">
        <title>Nepenthes gracilis genome sequencing.</title>
        <authorList>
            <person name="Fukushima K."/>
        </authorList>
    </citation>
    <scope>NUCLEOTIDE SEQUENCE</scope>
    <source>
        <strain evidence="1">SING2019-196</strain>
    </source>
</reference>
<evidence type="ECO:0000313" key="2">
    <source>
        <dbReference type="Proteomes" id="UP001279734"/>
    </source>
</evidence>
<keyword evidence="2" id="KW-1185">Reference proteome</keyword>
<evidence type="ECO:0000313" key="1">
    <source>
        <dbReference type="EMBL" id="GMH00716.1"/>
    </source>
</evidence>
<organism evidence="1 2">
    <name type="scientific">Nepenthes gracilis</name>
    <name type="common">Slender pitcher plant</name>
    <dbReference type="NCBI Taxonomy" id="150966"/>
    <lineage>
        <taxon>Eukaryota</taxon>
        <taxon>Viridiplantae</taxon>
        <taxon>Streptophyta</taxon>
        <taxon>Embryophyta</taxon>
        <taxon>Tracheophyta</taxon>
        <taxon>Spermatophyta</taxon>
        <taxon>Magnoliopsida</taxon>
        <taxon>eudicotyledons</taxon>
        <taxon>Gunneridae</taxon>
        <taxon>Pentapetalae</taxon>
        <taxon>Caryophyllales</taxon>
        <taxon>Nepenthaceae</taxon>
        <taxon>Nepenthes</taxon>
    </lineage>
</organism>
<dbReference type="EMBL" id="BSYO01000002">
    <property type="protein sequence ID" value="GMH00716.1"/>
    <property type="molecule type" value="Genomic_DNA"/>
</dbReference>
<proteinExistence type="predicted"/>
<name>A0AAD3P6H2_NEPGR</name>